<dbReference type="GO" id="GO:0004674">
    <property type="term" value="F:protein serine/threonine kinase activity"/>
    <property type="evidence" value="ECO:0007669"/>
    <property type="project" value="UniProtKB-KW"/>
</dbReference>
<dbReference type="FunFam" id="3.30.200.20:FF:000806">
    <property type="entry name" value="Putative DUF26-domain protein kinase family protein"/>
    <property type="match status" value="1"/>
</dbReference>
<protein>
    <submittedName>
        <fullName evidence="17">Uncharacterized protein</fullName>
    </submittedName>
</protein>
<dbReference type="Gene3D" id="3.30.430.20">
    <property type="entry name" value="Gnk2 domain, C-X8-C-X2-C motif"/>
    <property type="match status" value="2"/>
</dbReference>
<accession>A0A811N7Q7</accession>
<dbReference type="OrthoDB" id="4062651at2759"/>
<comment type="subcellular location">
    <subcellularLocation>
        <location evidence="1">Membrane</location>
        <topology evidence="1">Single-pass membrane protein</topology>
    </subcellularLocation>
</comment>
<keyword evidence="11 14" id="KW-0472">Membrane</keyword>
<dbReference type="SMART" id="SM00220">
    <property type="entry name" value="S_TKc"/>
    <property type="match status" value="1"/>
</dbReference>
<keyword evidence="12" id="KW-0325">Glycoprotein</keyword>
<evidence type="ECO:0000256" key="14">
    <source>
        <dbReference type="SAM" id="Phobius"/>
    </source>
</evidence>
<evidence type="ECO:0000256" key="13">
    <source>
        <dbReference type="PROSITE-ProRule" id="PRU10141"/>
    </source>
</evidence>
<keyword evidence="4 14" id="KW-0812">Transmembrane</keyword>
<evidence type="ECO:0000313" key="18">
    <source>
        <dbReference type="Proteomes" id="UP000604825"/>
    </source>
</evidence>
<sequence length="649" mass="70872">MPCATGYPWPFCGESNNFKANSSYQSHLSLVAASLPKNASTSPNLFATAVVGTIPEQLWAMGLCRGDVDATACFNCLTQAFRDLPNDCSYNKDATIYYNPCMLHYSNDQLLPEDDDSGGLYTITTTGNVTSDPVRFNRLVAALVNATADYAAYNSTRRFATGETSADFDSEFPKVYSLAQCTPDLKAAQCRKCLAAIISQTLDDFQNLIGGRALWINCTYRYEAAPFFNGPAMVQIAAPSSVPVPAAAPTLAPAIQPSYGTPAAVAGVGGRKYSLPNVVVAVVLATATALNLVVCLCFWRRRRRRRPTAQAKQPYPKYSTEAEDMEMVDSMMIDVSTLRAATDDFDESNKLGEGGFGAVYKGVLPDGDEIAVKRLSQCSTQGIEELKNELALVAKLKHKNVVRLVGICLEQQERLLVYEFVPNRSLDLILFDTEKREQLSWEQRYKIINGIARGLQYLHEDSQLKVVHRDLKASNILLDANMNPKISDFGLARIFGRDQTQAVTDRVLGTYGYMAPEYLMRGNYSTKSDAFSFGVMVMEIITGRKNGCCNSGMSDDLLGTVWEHWDAGTAMETVDPCMAAGSFSEGDVLRCIHIGLLCVQPDPVARAVMSSVLMMLGSDIITLQAPSKPMLFARNTAGNTTLSTVSLQG</sequence>
<dbReference type="InterPro" id="IPR008271">
    <property type="entry name" value="Ser/Thr_kinase_AS"/>
</dbReference>
<evidence type="ECO:0000259" key="15">
    <source>
        <dbReference type="PROSITE" id="PS50011"/>
    </source>
</evidence>
<keyword evidence="7 13" id="KW-0547">Nucleotide-binding</keyword>
<dbReference type="PROSITE" id="PS00107">
    <property type="entry name" value="PROTEIN_KINASE_ATP"/>
    <property type="match status" value="1"/>
</dbReference>
<dbReference type="FunFam" id="3.30.430.20:FF:000006">
    <property type="entry name" value="Receptor-like serine-threonine protein kinase"/>
    <property type="match status" value="1"/>
</dbReference>
<dbReference type="AlphaFoldDB" id="A0A811N7Q7"/>
<keyword evidence="18" id="KW-1185">Reference proteome</keyword>
<dbReference type="Pfam" id="PF00069">
    <property type="entry name" value="Pkinase"/>
    <property type="match status" value="1"/>
</dbReference>
<dbReference type="InterPro" id="IPR002902">
    <property type="entry name" value="GNK2"/>
</dbReference>
<dbReference type="SUPFAM" id="SSF56112">
    <property type="entry name" value="Protein kinase-like (PK-like)"/>
    <property type="match status" value="1"/>
</dbReference>
<dbReference type="InterPro" id="IPR038408">
    <property type="entry name" value="GNK2_sf"/>
</dbReference>
<dbReference type="Proteomes" id="UP000604825">
    <property type="component" value="Unassembled WGS sequence"/>
</dbReference>
<dbReference type="InterPro" id="IPR000719">
    <property type="entry name" value="Prot_kinase_dom"/>
</dbReference>
<dbReference type="PROSITE" id="PS00108">
    <property type="entry name" value="PROTEIN_KINASE_ST"/>
    <property type="match status" value="1"/>
</dbReference>
<gene>
    <name evidence="17" type="ORF">NCGR_LOCUS11756</name>
</gene>
<evidence type="ECO:0000256" key="11">
    <source>
        <dbReference type="ARBA" id="ARBA00023136"/>
    </source>
</evidence>
<dbReference type="GO" id="GO:0006950">
    <property type="term" value="P:response to stress"/>
    <property type="evidence" value="ECO:0007669"/>
    <property type="project" value="UniProtKB-ARBA"/>
</dbReference>
<dbReference type="GO" id="GO:0005886">
    <property type="term" value="C:plasma membrane"/>
    <property type="evidence" value="ECO:0007669"/>
    <property type="project" value="TreeGrafter"/>
</dbReference>
<evidence type="ECO:0000313" key="17">
    <source>
        <dbReference type="EMBL" id="CAD6217799.1"/>
    </source>
</evidence>
<organism evidence="17 18">
    <name type="scientific">Miscanthus lutarioriparius</name>
    <dbReference type="NCBI Taxonomy" id="422564"/>
    <lineage>
        <taxon>Eukaryota</taxon>
        <taxon>Viridiplantae</taxon>
        <taxon>Streptophyta</taxon>
        <taxon>Embryophyta</taxon>
        <taxon>Tracheophyta</taxon>
        <taxon>Spermatophyta</taxon>
        <taxon>Magnoliopsida</taxon>
        <taxon>Liliopsida</taxon>
        <taxon>Poales</taxon>
        <taxon>Poaceae</taxon>
        <taxon>PACMAD clade</taxon>
        <taxon>Panicoideae</taxon>
        <taxon>Andropogonodae</taxon>
        <taxon>Andropogoneae</taxon>
        <taxon>Saccharinae</taxon>
        <taxon>Miscanthus</taxon>
    </lineage>
</organism>
<keyword evidence="8" id="KW-0418">Kinase</keyword>
<dbReference type="EMBL" id="CAJGYO010000003">
    <property type="protein sequence ID" value="CAD6217799.1"/>
    <property type="molecule type" value="Genomic_DNA"/>
</dbReference>
<evidence type="ECO:0000259" key="16">
    <source>
        <dbReference type="PROSITE" id="PS51473"/>
    </source>
</evidence>
<dbReference type="CDD" id="cd23509">
    <property type="entry name" value="Gnk2-like"/>
    <property type="match status" value="2"/>
</dbReference>
<feature type="binding site" evidence="13">
    <location>
        <position position="373"/>
    </location>
    <ligand>
        <name>ATP</name>
        <dbReference type="ChEBI" id="CHEBI:30616"/>
    </ligand>
</feature>
<dbReference type="PANTHER" id="PTHR27002">
    <property type="entry name" value="RECEPTOR-LIKE SERINE/THREONINE-PROTEIN KINASE SD1-8"/>
    <property type="match status" value="1"/>
</dbReference>
<comment type="caution">
    <text evidence="17">The sequence shown here is derived from an EMBL/GenBank/DDBJ whole genome shotgun (WGS) entry which is preliminary data.</text>
</comment>
<keyword evidence="3" id="KW-0808">Transferase</keyword>
<dbReference type="Pfam" id="PF01657">
    <property type="entry name" value="Stress-antifung"/>
    <property type="match status" value="2"/>
</dbReference>
<dbReference type="PROSITE" id="PS51473">
    <property type="entry name" value="GNK2"/>
    <property type="match status" value="2"/>
</dbReference>
<evidence type="ECO:0000256" key="5">
    <source>
        <dbReference type="ARBA" id="ARBA00022729"/>
    </source>
</evidence>
<evidence type="ECO:0000256" key="1">
    <source>
        <dbReference type="ARBA" id="ARBA00004167"/>
    </source>
</evidence>
<dbReference type="GO" id="GO:0005524">
    <property type="term" value="F:ATP binding"/>
    <property type="evidence" value="ECO:0007669"/>
    <property type="project" value="UniProtKB-UniRule"/>
</dbReference>
<keyword evidence="2" id="KW-0723">Serine/threonine-protein kinase</keyword>
<feature type="domain" description="Gnk2-homologous" evidence="16">
    <location>
        <begin position="117"/>
        <end position="227"/>
    </location>
</feature>
<evidence type="ECO:0000256" key="6">
    <source>
        <dbReference type="ARBA" id="ARBA00022737"/>
    </source>
</evidence>
<feature type="domain" description="Gnk2-homologous" evidence="16">
    <location>
        <begin position="6"/>
        <end position="110"/>
    </location>
</feature>
<evidence type="ECO:0000256" key="10">
    <source>
        <dbReference type="ARBA" id="ARBA00022989"/>
    </source>
</evidence>
<dbReference type="PROSITE" id="PS50011">
    <property type="entry name" value="PROTEIN_KINASE_DOM"/>
    <property type="match status" value="1"/>
</dbReference>
<proteinExistence type="predicted"/>
<dbReference type="FunFam" id="3.30.430.20:FF:000004">
    <property type="entry name" value="Receptor-like serine-threonine protein kinase"/>
    <property type="match status" value="1"/>
</dbReference>
<evidence type="ECO:0000256" key="9">
    <source>
        <dbReference type="ARBA" id="ARBA00022840"/>
    </source>
</evidence>
<reference evidence="17" key="1">
    <citation type="submission" date="2020-10" db="EMBL/GenBank/DDBJ databases">
        <authorList>
            <person name="Han B."/>
            <person name="Lu T."/>
            <person name="Zhao Q."/>
            <person name="Huang X."/>
            <person name="Zhao Y."/>
        </authorList>
    </citation>
    <scope>NUCLEOTIDE SEQUENCE</scope>
</reference>
<evidence type="ECO:0000256" key="12">
    <source>
        <dbReference type="ARBA" id="ARBA00023180"/>
    </source>
</evidence>
<dbReference type="Gene3D" id="1.10.510.10">
    <property type="entry name" value="Transferase(Phosphotransferase) domain 1"/>
    <property type="match status" value="1"/>
</dbReference>
<dbReference type="FunFam" id="1.10.510.10:FF:000129">
    <property type="entry name" value="cysteine-rich receptor-like protein kinase 10"/>
    <property type="match status" value="1"/>
</dbReference>
<keyword evidence="10 14" id="KW-1133">Transmembrane helix</keyword>
<dbReference type="InterPro" id="IPR017441">
    <property type="entry name" value="Protein_kinase_ATP_BS"/>
</dbReference>
<evidence type="ECO:0000256" key="3">
    <source>
        <dbReference type="ARBA" id="ARBA00022679"/>
    </source>
</evidence>
<name>A0A811N7Q7_9POAL</name>
<feature type="domain" description="Protein kinase" evidence="15">
    <location>
        <begin position="345"/>
        <end position="621"/>
    </location>
</feature>
<dbReference type="CDD" id="cd14066">
    <property type="entry name" value="STKc_IRAK"/>
    <property type="match status" value="1"/>
</dbReference>
<keyword evidence="5" id="KW-0732">Signal</keyword>
<feature type="transmembrane region" description="Helical" evidence="14">
    <location>
        <begin position="278"/>
        <end position="299"/>
    </location>
</feature>
<evidence type="ECO:0000256" key="7">
    <source>
        <dbReference type="ARBA" id="ARBA00022741"/>
    </source>
</evidence>
<keyword evidence="9 13" id="KW-0067">ATP-binding</keyword>
<dbReference type="InterPro" id="IPR011009">
    <property type="entry name" value="Kinase-like_dom_sf"/>
</dbReference>
<evidence type="ECO:0000256" key="2">
    <source>
        <dbReference type="ARBA" id="ARBA00022527"/>
    </source>
</evidence>
<keyword evidence="6" id="KW-0677">Repeat</keyword>
<dbReference type="PANTHER" id="PTHR27002:SF1040">
    <property type="entry name" value="OS07G0538400 PROTEIN"/>
    <property type="match status" value="1"/>
</dbReference>
<evidence type="ECO:0000256" key="4">
    <source>
        <dbReference type="ARBA" id="ARBA00022692"/>
    </source>
</evidence>
<dbReference type="Gene3D" id="3.30.200.20">
    <property type="entry name" value="Phosphorylase Kinase, domain 1"/>
    <property type="match status" value="1"/>
</dbReference>
<evidence type="ECO:0000256" key="8">
    <source>
        <dbReference type="ARBA" id="ARBA00022777"/>
    </source>
</evidence>